<accession>A0A9Q1CCR1</accession>
<protein>
    <recommendedName>
        <fullName evidence="3">Craniofacial development protein 2-like</fullName>
    </recommendedName>
</protein>
<dbReference type="Gene3D" id="3.60.10.10">
    <property type="entry name" value="Endonuclease/exonuclease/phosphatase"/>
    <property type="match status" value="1"/>
</dbReference>
<evidence type="ECO:0008006" key="3">
    <source>
        <dbReference type="Google" id="ProtNLM"/>
    </source>
</evidence>
<keyword evidence="2" id="KW-1185">Reference proteome</keyword>
<dbReference type="EMBL" id="JAIZAY010000005">
    <property type="protein sequence ID" value="KAJ8042531.1"/>
    <property type="molecule type" value="Genomic_DNA"/>
</dbReference>
<organism evidence="1 2">
    <name type="scientific">Holothuria leucospilota</name>
    <name type="common">Black long sea cucumber</name>
    <name type="synonym">Mertensiothuria leucospilota</name>
    <dbReference type="NCBI Taxonomy" id="206669"/>
    <lineage>
        <taxon>Eukaryota</taxon>
        <taxon>Metazoa</taxon>
        <taxon>Echinodermata</taxon>
        <taxon>Eleutherozoa</taxon>
        <taxon>Echinozoa</taxon>
        <taxon>Holothuroidea</taxon>
        <taxon>Aspidochirotacea</taxon>
        <taxon>Aspidochirotida</taxon>
        <taxon>Holothuriidae</taxon>
        <taxon>Holothuria</taxon>
    </lineage>
</organism>
<reference evidence="1" key="1">
    <citation type="submission" date="2021-10" db="EMBL/GenBank/DDBJ databases">
        <title>Tropical sea cucumber genome reveals ecological adaptation and Cuvierian tubules defense mechanism.</title>
        <authorList>
            <person name="Chen T."/>
        </authorList>
    </citation>
    <scope>NUCLEOTIDE SEQUENCE</scope>
    <source>
        <strain evidence="1">Nanhai2018</strain>
        <tissue evidence="1">Muscle</tissue>
    </source>
</reference>
<dbReference type="SUPFAM" id="SSF56219">
    <property type="entry name" value="DNase I-like"/>
    <property type="match status" value="1"/>
</dbReference>
<dbReference type="AlphaFoldDB" id="A0A9Q1CCR1"/>
<dbReference type="Proteomes" id="UP001152320">
    <property type="component" value="Chromosome 5"/>
</dbReference>
<sequence>MIELPNGDTKRFLTLRLSTADNLVSVYAPTLPSDAEVKDQFYEDLECAVSKVPTCEYVIFLGDFNARVGTDRESWPGV</sequence>
<gene>
    <name evidence="1" type="ORF">HOLleu_13605</name>
</gene>
<proteinExistence type="predicted"/>
<evidence type="ECO:0000313" key="2">
    <source>
        <dbReference type="Proteomes" id="UP001152320"/>
    </source>
</evidence>
<dbReference type="OrthoDB" id="410381at2759"/>
<dbReference type="InterPro" id="IPR036691">
    <property type="entry name" value="Endo/exonu/phosph_ase_sf"/>
</dbReference>
<name>A0A9Q1CCR1_HOLLE</name>
<comment type="caution">
    <text evidence="1">The sequence shown here is derived from an EMBL/GenBank/DDBJ whole genome shotgun (WGS) entry which is preliminary data.</text>
</comment>
<evidence type="ECO:0000313" key="1">
    <source>
        <dbReference type="EMBL" id="KAJ8042531.1"/>
    </source>
</evidence>